<dbReference type="PANTHER" id="PTHR47053:SF1">
    <property type="entry name" value="MUREIN DD-ENDOPEPTIDASE MEPH-RELATED"/>
    <property type="match status" value="1"/>
</dbReference>
<dbReference type="Pfam" id="PF00877">
    <property type="entry name" value="NLPC_P60"/>
    <property type="match status" value="1"/>
</dbReference>
<reference evidence="8 9" key="1">
    <citation type="submission" date="2016-11" db="EMBL/GenBank/DDBJ databases">
        <authorList>
            <person name="Jaros S."/>
            <person name="Januszkiewicz K."/>
            <person name="Wedrychowicz H."/>
        </authorList>
    </citation>
    <scope>NUCLEOTIDE SEQUENCE [LARGE SCALE GENOMIC DNA]</scope>
    <source>
        <strain evidence="8 9">DSM 21986</strain>
    </source>
</reference>
<dbReference type="PROSITE" id="PS51257">
    <property type="entry name" value="PROKAR_LIPOPROTEIN"/>
    <property type="match status" value="1"/>
</dbReference>
<dbReference type="AlphaFoldDB" id="A0A1M5CM31"/>
<accession>A0A1M5CM31</accession>
<gene>
    <name evidence="8" type="ORF">SAMN05443144_11025</name>
</gene>
<dbReference type="STRING" id="1194090.SAMN05443144_11025"/>
<keyword evidence="3" id="KW-0378">Hydrolase</keyword>
<feature type="chain" id="PRO_5012092881" evidence="5">
    <location>
        <begin position="22"/>
        <end position="394"/>
    </location>
</feature>
<evidence type="ECO:0000313" key="8">
    <source>
        <dbReference type="EMBL" id="SHF55778.1"/>
    </source>
</evidence>
<dbReference type="PANTHER" id="PTHR47053">
    <property type="entry name" value="MUREIN DD-ENDOPEPTIDASE MEPH-RELATED"/>
    <property type="match status" value="1"/>
</dbReference>
<sequence length="394" mass="43826">MRSLPKLLSAALLLLATGSGCDPEPKPEVEQVIENTKVHFAPDSRVALFEVQAEEINGEWLLKGETTISGAKAALLDSLSALELTLRDSIRVLPAADLEGQTYAIVNNSVANIRSRPAHPAQLATQALLGMPLLVLKKEGGWYLVKTPDDYLSWVDGGGIEQMNRSHYKAWKDAPKLIYLKTYGFSYREPDESSGKVSDLVAGSLLRLEGQTASFYEVSYPDGRRGYVPAREAKPFEEWNEELDTSQASLIETSKTMMGAPYLWGGTSTKGMDCSGFTKTIYFMNGMILPRDASQQIKAGALVDNQKNFDQLQAGDLLFFGRPATKTEPRRVVHVGMWIGEMQFIHSSGRVHVSSVDSSAENFDPYNLDRYLESRRYLDHRQGNIILTADMYNW</sequence>
<dbReference type="Proteomes" id="UP000184041">
    <property type="component" value="Unassembled WGS sequence"/>
</dbReference>
<evidence type="ECO:0000256" key="4">
    <source>
        <dbReference type="ARBA" id="ARBA00022807"/>
    </source>
</evidence>
<evidence type="ECO:0000313" key="9">
    <source>
        <dbReference type="Proteomes" id="UP000184041"/>
    </source>
</evidence>
<keyword evidence="5" id="KW-0732">Signal</keyword>
<evidence type="ECO:0000256" key="2">
    <source>
        <dbReference type="ARBA" id="ARBA00022670"/>
    </source>
</evidence>
<dbReference type="Pfam" id="PF18348">
    <property type="entry name" value="SH3_16"/>
    <property type="match status" value="1"/>
</dbReference>
<dbReference type="GO" id="GO:0006508">
    <property type="term" value="P:proteolysis"/>
    <property type="evidence" value="ECO:0007669"/>
    <property type="project" value="UniProtKB-KW"/>
</dbReference>
<organism evidence="8 9">
    <name type="scientific">Fodinibius roseus</name>
    <dbReference type="NCBI Taxonomy" id="1194090"/>
    <lineage>
        <taxon>Bacteria</taxon>
        <taxon>Pseudomonadati</taxon>
        <taxon>Balneolota</taxon>
        <taxon>Balneolia</taxon>
        <taxon>Balneolales</taxon>
        <taxon>Balneolaceae</taxon>
        <taxon>Fodinibius</taxon>
    </lineage>
</organism>
<dbReference type="Gene3D" id="3.90.1720.10">
    <property type="entry name" value="endopeptidase domain like (from Nostoc punctiforme)"/>
    <property type="match status" value="1"/>
</dbReference>
<dbReference type="Gene3D" id="2.30.30.40">
    <property type="entry name" value="SH3 Domains"/>
    <property type="match status" value="2"/>
</dbReference>
<dbReference type="RefSeq" id="WP_073063553.1">
    <property type="nucleotide sequence ID" value="NZ_FQUS01000010.1"/>
</dbReference>
<dbReference type="EMBL" id="FQUS01000010">
    <property type="protein sequence ID" value="SHF55778.1"/>
    <property type="molecule type" value="Genomic_DNA"/>
</dbReference>
<feature type="domain" description="SH3b" evidence="6">
    <location>
        <begin position="101"/>
        <end position="164"/>
    </location>
</feature>
<comment type="similarity">
    <text evidence="1">Belongs to the peptidase C40 family.</text>
</comment>
<keyword evidence="2" id="KW-0645">Protease</keyword>
<dbReference type="InterPro" id="IPR000064">
    <property type="entry name" value="NLP_P60_dom"/>
</dbReference>
<dbReference type="InterPro" id="IPR003646">
    <property type="entry name" value="SH3-like_bac-type"/>
</dbReference>
<feature type="signal peptide" evidence="5">
    <location>
        <begin position="1"/>
        <end position="21"/>
    </location>
</feature>
<feature type="domain" description="NlpC/P60" evidence="7">
    <location>
        <begin position="244"/>
        <end position="378"/>
    </location>
</feature>
<dbReference type="PROSITE" id="PS51781">
    <property type="entry name" value="SH3B"/>
    <property type="match status" value="1"/>
</dbReference>
<dbReference type="OrthoDB" id="9813368at2"/>
<name>A0A1M5CM31_9BACT</name>
<dbReference type="InterPro" id="IPR051202">
    <property type="entry name" value="Peptidase_C40"/>
</dbReference>
<evidence type="ECO:0000256" key="3">
    <source>
        <dbReference type="ARBA" id="ARBA00022801"/>
    </source>
</evidence>
<proteinExistence type="inferred from homology"/>
<dbReference type="InterPro" id="IPR041382">
    <property type="entry name" value="SH3_16"/>
</dbReference>
<dbReference type="SUPFAM" id="SSF54001">
    <property type="entry name" value="Cysteine proteinases"/>
    <property type="match status" value="1"/>
</dbReference>
<evidence type="ECO:0000256" key="1">
    <source>
        <dbReference type="ARBA" id="ARBA00007074"/>
    </source>
</evidence>
<keyword evidence="4" id="KW-0788">Thiol protease</keyword>
<dbReference type="InterPro" id="IPR038765">
    <property type="entry name" value="Papain-like_cys_pep_sf"/>
</dbReference>
<dbReference type="GO" id="GO:0008234">
    <property type="term" value="F:cysteine-type peptidase activity"/>
    <property type="evidence" value="ECO:0007669"/>
    <property type="project" value="UniProtKB-KW"/>
</dbReference>
<evidence type="ECO:0000256" key="5">
    <source>
        <dbReference type="SAM" id="SignalP"/>
    </source>
</evidence>
<dbReference type="PROSITE" id="PS51935">
    <property type="entry name" value="NLPC_P60"/>
    <property type="match status" value="1"/>
</dbReference>
<evidence type="ECO:0000259" key="6">
    <source>
        <dbReference type="PROSITE" id="PS51781"/>
    </source>
</evidence>
<evidence type="ECO:0000259" key="7">
    <source>
        <dbReference type="PROSITE" id="PS51935"/>
    </source>
</evidence>
<protein>
    <submittedName>
        <fullName evidence="8">SH3 domain-containing protein</fullName>
    </submittedName>
</protein>
<keyword evidence="9" id="KW-1185">Reference proteome</keyword>